<name>A0A6Q2XHC5_ESOLU</name>
<reference evidence="10" key="4">
    <citation type="submission" date="2025-09" db="UniProtKB">
        <authorList>
            <consortium name="Ensembl"/>
        </authorList>
    </citation>
    <scope>IDENTIFICATION</scope>
</reference>
<dbReference type="AlphaFoldDB" id="A0A6Q2XHC5"/>
<feature type="region of interest" description="Disordered" evidence="7">
    <location>
        <begin position="409"/>
        <end position="509"/>
    </location>
</feature>
<feature type="domain" description="Tyrosine-protein phosphatase" evidence="8">
    <location>
        <begin position="132"/>
        <end position="303"/>
    </location>
</feature>
<dbReference type="Gene3D" id="3.90.190.10">
    <property type="entry name" value="Protein tyrosine phosphatase superfamily"/>
    <property type="match status" value="1"/>
</dbReference>
<evidence type="ECO:0000256" key="4">
    <source>
        <dbReference type="ARBA" id="ARBA00056295"/>
    </source>
</evidence>
<evidence type="ECO:0000256" key="1">
    <source>
        <dbReference type="ARBA" id="ARBA00022794"/>
    </source>
</evidence>
<evidence type="ECO:0000313" key="10">
    <source>
        <dbReference type="Ensembl" id="ENSELUP00000052968.2"/>
    </source>
</evidence>
<accession>A0A6Q2XHC5</accession>
<dbReference type="InterPro" id="IPR050561">
    <property type="entry name" value="PTP"/>
</dbReference>
<dbReference type="SMART" id="SM00195">
    <property type="entry name" value="DSPc"/>
    <property type="match status" value="1"/>
</dbReference>
<dbReference type="CDD" id="cd14506">
    <property type="entry name" value="PTP_PTPDC1"/>
    <property type="match status" value="1"/>
</dbReference>
<feature type="region of interest" description="Disordered" evidence="7">
    <location>
        <begin position="853"/>
        <end position="941"/>
    </location>
</feature>
<dbReference type="InterPro" id="IPR029021">
    <property type="entry name" value="Prot-tyrosine_phosphatase-like"/>
</dbReference>
<evidence type="ECO:0000256" key="2">
    <source>
        <dbReference type="ARBA" id="ARBA00022801"/>
    </source>
</evidence>
<dbReference type="PROSITE" id="PS50056">
    <property type="entry name" value="TYR_PHOSPHATASE_2"/>
    <property type="match status" value="1"/>
</dbReference>
<reference evidence="10" key="2">
    <citation type="submission" date="2020-02" db="EMBL/GenBank/DDBJ databases">
        <title>Esox lucius (northern pike) genome, fEsoLuc1, primary haplotype.</title>
        <authorList>
            <person name="Myers G."/>
            <person name="Karagic N."/>
            <person name="Meyer A."/>
            <person name="Pippel M."/>
            <person name="Reichard M."/>
            <person name="Winkler S."/>
            <person name="Tracey A."/>
            <person name="Sims Y."/>
            <person name="Howe K."/>
            <person name="Rhie A."/>
            <person name="Formenti G."/>
            <person name="Durbin R."/>
            <person name="Fedrigo O."/>
            <person name="Jarvis E.D."/>
        </authorList>
    </citation>
    <scope>NUCLEOTIDE SEQUENCE [LARGE SCALE GENOMIC DNA]</scope>
</reference>
<feature type="compositionally biased region" description="Basic and acidic residues" evidence="7">
    <location>
        <begin position="880"/>
        <end position="891"/>
    </location>
</feature>
<dbReference type="GO" id="GO:0060271">
    <property type="term" value="P:cilium assembly"/>
    <property type="evidence" value="ECO:0007669"/>
    <property type="project" value="InterPro"/>
</dbReference>
<evidence type="ECO:0000259" key="9">
    <source>
        <dbReference type="PROSITE" id="PS50056"/>
    </source>
</evidence>
<keyword evidence="1" id="KW-0970">Cilium biogenesis/degradation</keyword>
<feature type="compositionally biased region" description="Polar residues" evidence="7">
    <location>
        <begin position="783"/>
        <end position="807"/>
    </location>
</feature>
<dbReference type="PROSITE" id="PS00383">
    <property type="entry name" value="TYR_PHOSPHATASE_1"/>
    <property type="match status" value="1"/>
</dbReference>
<feature type="region of interest" description="Disordered" evidence="7">
    <location>
        <begin position="665"/>
        <end position="685"/>
    </location>
</feature>
<evidence type="ECO:0000256" key="3">
    <source>
        <dbReference type="ARBA" id="ARBA00022912"/>
    </source>
</evidence>
<dbReference type="InterPro" id="IPR020422">
    <property type="entry name" value="TYR_PHOSPHATASE_DUAL_dom"/>
</dbReference>
<keyword evidence="11" id="KW-1185">Reference proteome</keyword>
<evidence type="ECO:0000256" key="7">
    <source>
        <dbReference type="SAM" id="MobiDB-lite"/>
    </source>
</evidence>
<organism evidence="10 11">
    <name type="scientific">Esox lucius</name>
    <name type="common">Northern pike</name>
    <dbReference type="NCBI Taxonomy" id="8010"/>
    <lineage>
        <taxon>Eukaryota</taxon>
        <taxon>Metazoa</taxon>
        <taxon>Chordata</taxon>
        <taxon>Craniata</taxon>
        <taxon>Vertebrata</taxon>
        <taxon>Euteleostomi</taxon>
        <taxon>Actinopterygii</taxon>
        <taxon>Neopterygii</taxon>
        <taxon>Teleostei</taxon>
        <taxon>Protacanthopterygii</taxon>
        <taxon>Esociformes</taxon>
        <taxon>Esocidae</taxon>
        <taxon>Esox</taxon>
    </lineage>
</organism>
<protein>
    <recommendedName>
        <fullName evidence="6">Protein tyrosine phosphatase domain-containing protein 1</fullName>
    </recommendedName>
</protein>
<dbReference type="SMART" id="SM00404">
    <property type="entry name" value="PTPc_motif"/>
    <property type="match status" value="1"/>
</dbReference>
<dbReference type="InterPro" id="IPR000387">
    <property type="entry name" value="Tyr_Pase_dom"/>
</dbReference>
<evidence type="ECO:0000259" key="8">
    <source>
        <dbReference type="PROSITE" id="PS50054"/>
    </source>
</evidence>
<proteinExistence type="inferred from homology"/>
<dbReference type="InterPro" id="IPR049573">
    <property type="entry name" value="PTPDC1_PTP"/>
</dbReference>
<dbReference type="Bgee" id="ENSELUG00000013847">
    <property type="expression patterns" value="Expressed in embryo and 15 other cell types or tissues"/>
</dbReference>
<dbReference type="Ensembl" id="ENSELUT00000078373.2">
    <property type="protein sequence ID" value="ENSELUP00000052968.2"/>
    <property type="gene ID" value="ENSELUG00000013847.3"/>
</dbReference>
<sequence>MHRQCSHGGRRSLAGELLSSIRRSRRHSASEVLLNVLQRRRSSALEILSCSSHRVMVAVTMAEETSDGSTTSTAPKPFSGGVPTARYTKMGETLRHVIPGHMQCSMACGGRGCKYENPARWRDEDQAVKGIYSSWITDNLLAMARPSTEIIEKYNVIEQFQRYGLRTVINLQRPGEHASCGNSLEQDSGFTYRPEIFMEAGIYFYNFGWKDYGVASLTTILDMVKVMSFAIQEGKMAVHCHAGLGRTGVLLACYLVFTSRMSADQAILFVRAKRPNSIQTRGQLLCVREFAQFLVPLRNVFSCAEPRAHTVTLSQYLTRQRHLLHGYEARQLKNVPKIVQLVCKVLLDIASNRQVVEEVMVEVPDLTAEVEKMVSQQALQLLGKEMRGKGIPVPSLHLAGPHPETTLTQQETTLTQQETTLTQQETTLTQHGAPYPLLDLDLSPTLTHPESPLHCDQHQPVSQSLLLTHPESPLPRDQKSLLLTHPESPLPRDQKSLLLTHPESPLPRDQRSLLLTHPESPLPRDQRSLLLTHPESPLPRDQRSLLLTHPESPLARDQRSLLLTHPESPLPRDQRSLLLTHPESPLPRDQRSLLLTHPESPLPRDQRSLLLTHPESPLPRDQRSLLLTHPESPLPRDQGSLTHTLHMEQPLTPKKQSRLLEPWLHHNPQLSPSPVHDQPLSSNQELGSLWPRENQMPISVLKSLQPGKRFLSFSDSALYKLEPKQVPVWEQNQDLSWISRLLPPTRPPAATEQKPLSPQHPARAWETPRSPHQSPLSPYPPDSKQSQNNSLSGREQRIDQNQNTTPLFQRRRHLDAVQRSRSFGFGFTSQEDRKGSSCRAVAALLALKAEDGRLNTSPASSPKPALTKPLGEELSQGQWRGERAVKSHTGGEESVYLEQTGVREHRQEKKRLGDSEDRERGEDGVRERGEDGVRERRNSVEREDVESRKCLEEVPVISLHTDLSLKARHLLVARALAVNQKDEDLQAKISVWQRELNSREGAWERLQLERDPVVLAGLMWSWLEQLKEPIISSQDIQTLGQNNFNSQNALTCLEKGQRLTLLCILDCAAHLVALPDQVETDLLKRTIEVFTKIHSESDQTLYQMLTAILTPILHELRKKAGEEMETTNHYS</sequence>
<comment type="similarity">
    <text evidence="5">Belongs to the protein-tyrosine phosphatase family. Non-receptor class PTPDC1 subfamily.</text>
</comment>
<dbReference type="FunFam" id="3.90.190.10:FF:000027">
    <property type="entry name" value="Protein tyrosine phosphatase domain containing 1"/>
    <property type="match status" value="1"/>
</dbReference>
<keyword evidence="2" id="KW-0378">Hydrolase</keyword>
<evidence type="ECO:0000256" key="6">
    <source>
        <dbReference type="ARBA" id="ARBA00072096"/>
    </source>
</evidence>
<dbReference type="Pfam" id="PF22785">
    <property type="entry name" value="Tc-R-P"/>
    <property type="match status" value="1"/>
</dbReference>
<feature type="region of interest" description="Disordered" evidence="7">
    <location>
        <begin position="64"/>
        <end position="83"/>
    </location>
</feature>
<evidence type="ECO:0000256" key="5">
    <source>
        <dbReference type="ARBA" id="ARBA00060867"/>
    </source>
</evidence>
<comment type="function">
    <text evidence="4">May play roles in cilia formation and/or maintenance.</text>
</comment>
<dbReference type="Proteomes" id="UP000265140">
    <property type="component" value="Chromosome 2"/>
</dbReference>
<feature type="domain" description="Tyrosine specific protein phosphatases" evidence="9">
    <location>
        <begin position="218"/>
        <end position="285"/>
    </location>
</feature>
<dbReference type="SUPFAM" id="SSF52799">
    <property type="entry name" value="(Phosphotyrosine protein) phosphatases II"/>
    <property type="match status" value="1"/>
</dbReference>
<feature type="region of interest" description="Disordered" evidence="7">
    <location>
        <begin position="740"/>
        <end position="815"/>
    </location>
</feature>
<dbReference type="GO" id="GO:0004725">
    <property type="term" value="F:protein tyrosine phosphatase activity"/>
    <property type="evidence" value="ECO:0007669"/>
    <property type="project" value="InterPro"/>
</dbReference>
<dbReference type="GeneTree" id="ENSGT00940000164549"/>
<reference evidence="11" key="1">
    <citation type="journal article" date="2014" name="PLoS ONE">
        <title>The genome and linkage map of the northern pike (Esox lucius): conserved synteny revealed between the salmonid sister group and the Neoteleostei.</title>
        <authorList>
            <person name="Rondeau E.B."/>
            <person name="Minkley D.R."/>
            <person name="Leong J.S."/>
            <person name="Messmer A.M."/>
            <person name="Jantzen J.R."/>
            <person name="von Schalburg K.R."/>
            <person name="Lemon C."/>
            <person name="Bird N.H."/>
            <person name="Koop B.F."/>
        </authorList>
    </citation>
    <scope>NUCLEOTIDE SEQUENCE</scope>
</reference>
<dbReference type="PROSITE" id="PS50054">
    <property type="entry name" value="TYR_PHOSPHATASE_DUAL"/>
    <property type="match status" value="1"/>
</dbReference>
<keyword evidence="3" id="KW-0904">Protein phosphatase</keyword>
<evidence type="ECO:0000313" key="11">
    <source>
        <dbReference type="Proteomes" id="UP000265140"/>
    </source>
</evidence>
<reference evidence="10" key="3">
    <citation type="submission" date="2025-08" db="UniProtKB">
        <authorList>
            <consortium name="Ensembl"/>
        </authorList>
    </citation>
    <scope>IDENTIFICATION</scope>
</reference>
<dbReference type="InterPro" id="IPR003595">
    <property type="entry name" value="Tyr_Pase_cat"/>
</dbReference>
<feature type="compositionally biased region" description="Basic and acidic residues" evidence="7">
    <location>
        <begin position="901"/>
        <end position="941"/>
    </location>
</feature>
<feature type="compositionally biased region" description="Low complexity" evidence="7">
    <location>
        <begin position="409"/>
        <end position="447"/>
    </location>
</feature>
<dbReference type="InterPro" id="IPR016130">
    <property type="entry name" value="Tyr_Pase_AS"/>
</dbReference>
<dbReference type="PANTHER" id="PTHR23339">
    <property type="entry name" value="TYROSINE SPECIFIC PROTEIN PHOSPHATASE AND DUAL SPECIFICITY PROTEIN PHOSPHATASE"/>
    <property type="match status" value="1"/>
</dbReference>